<dbReference type="Pfam" id="PF21494">
    <property type="entry name" value="PKC_C2"/>
    <property type="match status" value="1"/>
</dbReference>
<comment type="caution">
    <text evidence="1">The sequence shown here is derived from an EMBL/GenBank/DDBJ whole genome shotgun (WGS) entry which is preliminary data.</text>
</comment>
<evidence type="ECO:0000313" key="2">
    <source>
        <dbReference type="Proteomes" id="UP000828390"/>
    </source>
</evidence>
<dbReference type="AlphaFoldDB" id="A0A9D4GS89"/>
<accession>A0A9D4GS89</accession>
<reference evidence="1" key="1">
    <citation type="journal article" date="2019" name="bioRxiv">
        <title>The Genome of the Zebra Mussel, Dreissena polymorpha: A Resource for Invasive Species Research.</title>
        <authorList>
            <person name="McCartney M.A."/>
            <person name="Auch B."/>
            <person name="Kono T."/>
            <person name="Mallez S."/>
            <person name="Zhang Y."/>
            <person name="Obille A."/>
            <person name="Becker A."/>
            <person name="Abrahante J.E."/>
            <person name="Garbe J."/>
            <person name="Badalamenti J.P."/>
            <person name="Herman A."/>
            <person name="Mangelson H."/>
            <person name="Liachko I."/>
            <person name="Sullivan S."/>
            <person name="Sone E.D."/>
            <person name="Koren S."/>
            <person name="Silverstein K.A.T."/>
            <person name="Beckman K.B."/>
            <person name="Gohl D.M."/>
        </authorList>
    </citation>
    <scope>NUCLEOTIDE SEQUENCE</scope>
    <source>
        <strain evidence="1">Duluth1</strain>
        <tissue evidence="1">Whole animal</tissue>
    </source>
</reference>
<proteinExistence type="predicted"/>
<protein>
    <submittedName>
        <fullName evidence="1">Uncharacterized protein</fullName>
    </submittedName>
</protein>
<reference evidence="1" key="2">
    <citation type="submission" date="2020-11" db="EMBL/GenBank/DDBJ databases">
        <authorList>
            <person name="McCartney M.A."/>
            <person name="Auch B."/>
            <person name="Kono T."/>
            <person name="Mallez S."/>
            <person name="Becker A."/>
            <person name="Gohl D.M."/>
            <person name="Silverstein K.A.T."/>
            <person name="Koren S."/>
            <person name="Bechman K.B."/>
            <person name="Herman A."/>
            <person name="Abrahante J.E."/>
            <person name="Garbe J."/>
        </authorList>
    </citation>
    <scope>NUCLEOTIDE SEQUENCE</scope>
    <source>
        <strain evidence="1">Duluth1</strain>
        <tissue evidence="1">Whole animal</tissue>
    </source>
</reference>
<evidence type="ECO:0000313" key="1">
    <source>
        <dbReference type="EMBL" id="KAH3820560.1"/>
    </source>
</evidence>
<organism evidence="1 2">
    <name type="scientific">Dreissena polymorpha</name>
    <name type="common">Zebra mussel</name>
    <name type="synonym">Mytilus polymorpha</name>
    <dbReference type="NCBI Taxonomy" id="45954"/>
    <lineage>
        <taxon>Eukaryota</taxon>
        <taxon>Metazoa</taxon>
        <taxon>Spiralia</taxon>
        <taxon>Lophotrochozoa</taxon>
        <taxon>Mollusca</taxon>
        <taxon>Bivalvia</taxon>
        <taxon>Autobranchia</taxon>
        <taxon>Heteroconchia</taxon>
        <taxon>Euheterodonta</taxon>
        <taxon>Imparidentia</taxon>
        <taxon>Neoheterodontei</taxon>
        <taxon>Myida</taxon>
        <taxon>Dreissenoidea</taxon>
        <taxon>Dreissenidae</taxon>
        <taxon>Dreissena</taxon>
    </lineage>
</organism>
<dbReference type="EMBL" id="JAIWYP010000005">
    <property type="protein sequence ID" value="KAH3820560.1"/>
    <property type="molecule type" value="Genomic_DNA"/>
</dbReference>
<sequence>MIAMERPNRFLAEATVSAKALAEKCSDSSIVTAWVRLNGRLKKTADMNPFRLRSNVKMALCNQHKTRISCKCLAGCSSVMLFVAH</sequence>
<keyword evidence="2" id="KW-1185">Reference proteome</keyword>
<dbReference type="Proteomes" id="UP000828390">
    <property type="component" value="Unassembled WGS sequence"/>
</dbReference>
<gene>
    <name evidence="1" type="ORF">DPMN_122304</name>
</gene>
<name>A0A9D4GS89_DREPO</name>